<protein>
    <submittedName>
        <fullName evidence="1">Uncharacterized protein</fullName>
    </submittedName>
</protein>
<organism evidence="1 2">
    <name type="scientific">Herbaspirillum frisingense</name>
    <dbReference type="NCBI Taxonomy" id="92645"/>
    <lineage>
        <taxon>Bacteria</taxon>
        <taxon>Pseudomonadati</taxon>
        <taxon>Pseudomonadota</taxon>
        <taxon>Betaproteobacteria</taxon>
        <taxon>Burkholderiales</taxon>
        <taxon>Oxalobacteraceae</taxon>
        <taxon>Herbaspirillum</taxon>
    </lineage>
</organism>
<gene>
    <name evidence="1" type="ORF">GAK35_01602</name>
</gene>
<sequence length="92" mass="10273">MPFSPWLDGIFIGRLMVIWMRRTCEGPDSDDAHPAAIRQGGRSGRLFVLFGAMQRNIGAPGCYTRRHAFPKSTCENPALVARLNEAARFHTV</sequence>
<accession>A0A7V8FXQ2</accession>
<evidence type="ECO:0000313" key="2">
    <source>
        <dbReference type="Proteomes" id="UP000462435"/>
    </source>
</evidence>
<dbReference type="AlphaFoldDB" id="A0A7V8FXQ2"/>
<name>A0A7V8FXQ2_9BURK</name>
<dbReference type="EMBL" id="WNDX01000038">
    <property type="protein sequence ID" value="KAF1044814.1"/>
    <property type="molecule type" value="Genomic_DNA"/>
</dbReference>
<dbReference type="Proteomes" id="UP000462435">
    <property type="component" value="Unassembled WGS sequence"/>
</dbReference>
<evidence type="ECO:0000313" key="1">
    <source>
        <dbReference type="EMBL" id="KAF1044814.1"/>
    </source>
</evidence>
<proteinExistence type="predicted"/>
<reference evidence="2" key="1">
    <citation type="journal article" date="2020" name="MBio">
        <title>Horizontal gene transfer to a defensive symbiont with a reduced genome amongst a multipartite beetle microbiome.</title>
        <authorList>
            <person name="Waterworth S.C."/>
            <person name="Florez L.V."/>
            <person name="Rees E.R."/>
            <person name="Hertweck C."/>
            <person name="Kaltenpoth M."/>
            <person name="Kwan J.C."/>
        </authorList>
    </citation>
    <scope>NUCLEOTIDE SEQUENCE [LARGE SCALE GENOMIC DNA]</scope>
</reference>
<comment type="caution">
    <text evidence="1">The sequence shown here is derived from an EMBL/GenBank/DDBJ whole genome shotgun (WGS) entry which is preliminary data.</text>
</comment>